<dbReference type="CDD" id="cd00761">
    <property type="entry name" value="Glyco_tranf_GTA_type"/>
    <property type="match status" value="1"/>
</dbReference>
<proteinExistence type="predicted"/>
<evidence type="ECO:0000259" key="1">
    <source>
        <dbReference type="Pfam" id="PF00535"/>
    </source>
</evidence>
<name>A0A8D5ZCR2_TETHA</name>
<sequence>MTFSIVIPYKENSSKFLEYCIESLEKQVYRNFEVLFIHNQSTILERYLKNSTLNYRIFEDDGETIANFRNIGIREAAGDYILFMG</sequence>
<reference evidence="2" key="1">
    <citation type="submission" date="2021-06" db="EMBL/GenBank/DDBJ databases">
        <title>Ribitol-containing wall teichoic acid of Tetragenococcus halophilus is targeted by bacteriophage (phi)WJ7 as the irreversible binding receptor.</title>
        <authorList>
            <person name="Wakinaka T."/>
            <person name="Matsutani M."/>
            <person name="Watanabe J."/>
            <person name="Mogi Y."/>
            <person name="Tokuoka M."/>
            <person name="Ohnishi A."/>
        </authorList>
    </citation>
    <scope>NUCLEOTIDE SEQUENCE</scope>
    <source>
        <strain evidence="2">YA163</strain>
    </source>
</reference>
<dbReference type="InterPro" id="IPR001173">
    <property type="entry name" value="Glyco_trans_2-like"/>
</dbReference>
<dbReference type="EMBL" id="LC638496">
    <property type="protein sequence ID" value="BCY23763.1"/>
    <property type="molecule type" value="Genomic_DNA"/>
</dbReference>
<keyword evidence="2" id="KW-0808">Transferase</keyword>
<dbReference type="Gene3D" id="3.90.550.10">
    <property type="entry name" value="Spore Coat Polysaccharide Biosynthesis Protein SpsA, Chain A"/>
    <property type="match status" value="1"/>
</dbReference>
<dbReference type="Pfam" id="PF00535">
    <property type="entry name" value="Glycos_transf_2"/>
    <property type="match status" value="1"/>
</dbReference>
<dbReference type="AlphaFoldDB" id="A0A8D5ZCR2"/>
<dbReference type="SUPFAM" id="SSF53448">
    <property type="entry name" value="Nucleotide-diphospho-sugar transferases"/>
    <property type="match status" value="1"/>
</dbReference>
<organism evidence="2">
    <name type="scientific">Tetragenococcus halophilus</name>
    <name type="common">Pediococcus halophilus</name>
    <dbReference type="NCBI Taxonomy" id="51669"/>
    <lineage>
        <taxon>Bacteria</taxon>
        <taxon>Bacillati</taxon>
        <taxon>Bacillota</taxon>
        <taxon>Bacilli</taxon>
        <taxon>Lactobacillales</taxon>
        <taxon>Enterococcaceae</taxon>
        <taxon>Tetragenococcus</taxon>
    </lineage>
</organism>
<protein>
    <submittedName>
        <fullName evidence="2">Putative glycosyltransferase</fullName>
    </submittedName>
</protein>
<feature type="domain" description="Glycosyltransferase 2-like" evidence="1">
    <location>
        <begin position="4"/>
        <end position="84"/>
    </location>
</feature>
<dbReference type="InterPro" id="IPR029044">
    <property type="entry name" value="Nucleotide-diphossugar_trans"/>
</dbReference>
<evidence type="ECO:0000313" key="2">
    <source>
        <dbReference type="EMBL" id="BCY23763.1"/>
    </source>
</evidence>
<accession>A0A8D5ZCR2</accession>
<dbReference type="GO" id="GO:0016740">
    <property type="term" value="F:transferase activity"/>
    <property type="evidence" value="ECO:0007669"/>
    <property type="project" value="UniProtKB-KW"/>
</dbReference>